<evidence type="ECO:0000313" key="5">
    <source>
        <dbReference type="Proteomes" id="UP000324536"/>
    </source>
</evidence>
<dbReference type="EMBL" id="CP043506">
    <property type="protein sequence ID" value="QEO17924.1"/>
    <property type="molecule type" value="Genomic_DNA"/>
</dbReference>
<evidence type="ECO:0000256" key="2">
    <source>
        <dbReference type="HAMAP-Rule" id="MF_00791"/>
    </source>
</evidence>
<dbReference type="AlphaFoldDB" id="A0A5C1YNP8"/>
<proteinExistence type="inferred from homology"/>
<dbReference type="InterPro" id="IPR036767">
    <property type="entry name" value="ApaG_sf"/>
</dbReference>
<dbReference type="SUPFAM" id="SSF110069">
    <property type="entry name" value="ApaG-like"/>
    <property type="match status" value="1"/>
</dbReference>
<sequence length="156" mass="17374">MADWAVPSLVQDPQTALDELFSALPVYEARTGDIRVQVQVFWLPDQSEPDESSYSWAYRVRIRNMGAKAVRLLERTWHIIDSTGHNECVQGAGVIGQQPVIQPGAEFDYTSGTSLTTPGGFMRGAYLMQVVSDGTRFDAEIPAFSLDCPFQIHQLH</sequence>
<dbReference type="PROSITE" id="PS51087">
    <property type="entry name" value="APAG"/>
    <property type="match status" value="1"/>
</dbReference>
<evidence type="ECO:0000259" key="3">
    <source>
        <dbReference type="PROSITE" id="PS51087"/>
    </source>
</evidence>
<keyword evidence="5" id="KW-1185">Reference proteome</keyword>
<gene>
    <name evidence="2 4" type="primary">apaG</name>
    <name evidence="4" type="ORF">FLP30_09405</name>
</gene>
<dbReference type="InterPro" id="IPR023065">
    <property type="entry name" value="Uncharacterised_ApaG"/>
</dbReference>
<dbReference type="Gene3D" id="2.60.40.1470">
    <property type="entry name" value="ApaG domain"/>
    <property type="match status" value="1"/>
</dbReference>
<dbReference type="Pfam" id="PF04379">
    <property type="entry name" value="DUF525"/>
    <property type="match status" value="1"/>
</dbReference>
<evidence type="ECO:0000313" key="4">
    <source>
        <dbReference type="EMBL" id="QEO17924.1"/>
    </source>
</evidence>
<dbReference type="HAMAP" id="MF_00791">
    <property type="entry name" value="ApaG"/>
    <property type="match status" value="1"/>
</dbReference>
<dbReference type="OrthoDB" id="9795226at2"/>
<name>A0A5C1YNP8_9PROT</name>
<protein>
    <recommendedName>
        <fullName evidence="1 2">Protein ApaG</fullName>
    </recommendedName>
</protein>
<dbReference type="PANTHER" id="PTHR14289">
    <property type="entry name" value="F-BOX ONLY PROTEIN 3"/>
    <property type="match status" value="1"/>
</dbReference>
<dbReference type="GO" id="GO:0070987">
    <property type="term" value="P:error-free translesion synthesis"/>
    <property type="evidence" value="ECO:0007669"/>
    <property type="project" value="TreeGrafter"/>
</dbReference>
<dbReference type="RefSeq" id="WP_149279600.1">
    <property type="nucleotide sequence ID" value="NZ_CP043506.1"/>
</dbReference>
<dbReference type="PANTHER" id="PTHR14289:SF16">
    <property type="entry name" value="POLYMERASE DELTA-INTERACTING PROTEIN 2"/>
    <property type="match status" value="1"/>
</dbReference>
<feature type="domain" description="ApaG" evidence="3">
    <location>
        <begin position="28"/>
        <end position="153"/>
    </location>
</feature>
<dbReference type="NCBIfam" id="NF003967">
    <property type="entry name" value="PRK05461.1"/>
    <property type="match status" value="1"/>
</dbReference>
<dbReference type="KEGG" id="acek:FLP30_09405"/>
<evidence type="ECO:0000256" key="1">
    <source>
        <dbReference type="ARBA" id="ARBA00017693"/>
    </source>
</evidence>
<accession>A0A5C1YNP8</accession>
<dbReference type="Proteomes" id="UP000324536">
    <property type="component" value="Chromosome"/>
</dbReference>
<organism evidence="4 5">
    <name type="scientific">Acetobacter vaccinii</name>
    <dbReference type="NCBI Taxonomy" id="2592655"/>
    <lineage>
        <taxon>Bacteria</taxon>
        <taxon>Pseudomonadati</taxon>
        <taxon>Pseudomonadota</taxon>
        <taxon>Alphaproteobacteria</taxon>
        <taxon>Acetobacterales</taxon>
        <taxon>Acetobacteraceae</taxon>
        <taxon>Acetobacter</taxon>
    </lineage>
</organism>
<dbReference type="InterPro" id="IPR007474">
    <property type="entry name" value="ApaG_domain"/>
</dbReference>
<reference evidence="4 5" key="1">
    <citation type="submission" date="2019-09" db="EMBL/GenBank/DDBJ databases">
        <title>Genome sequencing of strain KACC 21233.</title>
        <authorList>
            <person name="Heo J."/>
            <person name="Kim S.-J."/>
            <person name="Kim J.-S."/>
            <person name="Hong S.-B."/>
            <person name="Kwon S.-W."/>
        </authorList>
    </citation>
    <scope>NUCLEOTIDE SEQUENCE [LARGE SCALE GENOMIC DNA]</scope>
    <source>
        <strain evidence="4 5">KACC 21233</strain>
    </source>
</reference>